<dbReference type="InterPro" id="IPR045851">
    <property type="entry name" value="AMP-bd_C_sf"/>
</dbReference>
<dbReference type="InterPro" id="IPR001242">
    <property type="entry name" value="Condensation_dom"/>
</dbReference>
<dbReference type="Gene3D" id="3.30.559.10">
    <property type="entry name" value="Chloramphenicol acetyltransferase-like domain"/>
    <property type="match status" value="2"/>
</dbReference>
<dbReference type="SUPFAM" id="SSF47336">
    <property type="entry name" value="ACP-like"/>
    <property type="match status" value="1"/>
</dbReference>
<dbReference type="Gene3D" id="3.40.50.12780">
    <property type="entry name" value="N-terminal domain of ligase-like"/>
    <property type="match status" value="2"/>
</dbReference>
<evidence type="ECO:0000256" key="3">
    <source>
        <dbReference type="ARBA" id="ARBA00022450"/>
    </source>
</evidence>
<dbReference type="InterPro" id="IPR010060">
    <property type="entry name" value="NRPS_synth"/>
</dbReference>
<dbReference type="NCBIfam" id="TIGR01720">
    <property type="entry name" value="NRPS-para261"/>
    <property type="match status" value="1"/>
</dbReference>
<dbReference type="PROSITE" id="PS50075">
    <property type="entry name" value="CARRIER"/>
    <property type="match status" value="1"/>
</dbReference>
<dbReference type="InterPro" id="IPR000873">
    <property type="entry name" value="AMP-dep_synth/lig_dom"/>
</dbReference>
<evidence type="ECO:0000259" key="5">
    <source>
        <dbReference type="PROSITE" id="PS50075"/>
    </source>
</evidence>
<dbReference type="FunFam" id="3.30.300.30:FF:000010">
    <property type="entry name" value="Enterobactin synthetase component F"/>
    <property type="match status" value="1"/>
</dbReference>
<evidence type="ECO:0000256" key="4">
    <source>
        <dbReference type="ARBA" id="ARBA00022553"/>
    </source>
</evidence>
<evidence type="ECO:0000256" key="1">
    <source>
        <dbReference type="ARBA" id="ARBA00001957"/>
    </source>
</evidence>
<dbReference type="FunFam" id="2.30.38.10:FF:000001">
    <property type="entry name" value="Non-ribosomal peptide synthetase PvdI"/>
    <property type="match status" value="1"/>
</dbReference>
<sequence>LEEESDSNPQAVLHRHNLAYIIYTSGSTGKPKGVSVTHEPLSMHVQSIGKAYGMTPADRELQFASINFDGAHERWLVPLAFGSALMPRDNDFWSVERTVAEIVKQRITIACFTPSYLHQMAELLGNAGRTLPIRSYTVGGEAMSRASFDFVQTTLQPPRIINGYGPTETVITPLIAKAYPGTGFESAYMPIGCPVGDRTAYILDSDLDRVPAGVAGELYLGGIGLARGYLNRGGLTAERFIADPFDEGGGRLYRTGDLARWRSDGQIEYLGRLDHQVKIRGFRIELGEIETQLLAQPEVREAVVVAREGGGASNPTGRARLIAYVSAHVAADLDAAQLREALARTLPDYMLPSAIVVLESLPLNPSGKVDRKALPEPEFTHTEHYEAPQGEAEEVLAGIWAQVLGVAEVGRHDNFFELGGDSILSLQIVTRARRAGWKITPRQLFERQTIASLAAVAMTLEAQDATVATLTPIASAQPEEGLSGGGSGRLLSLLPIQAEFFEREIPARHHWNQAALLKGREYLNSAHLGEALEAVVRHHDALRFRFAGNERSQWQQSCGESIAADLLWVCKASTEADLEALCNEAQRSLNLVEGPLLRAVLFDMDDRSQRLLLVIHHLVIDGVSWRILLEDLQSAYSQARNAQAIALPEKSGSYEMWAARLQRYAHENAEELVYWRSLTGVPVILPCDNPEGASFVHHQRDAVLKLGKAQTQALLKQAPAAYRTQVNDLLLTALASALCRWSGHRKILIDLEGHGREDLYDVDLSQTVGWFTTLYPVLLDPAGDLAQRIKRIKEDLRRVPNKGVGYGLFKYQGTPEQREVLAALPRPEVVFNYLGQLDASFDESALWTLATESTGDLIDENAPLSHDISINGHVYEGELCLTVSYSDARYHRTTIEAFMNVYQAELETLIAHCTGGIQGLTPSDFPLVEITQRELDSLPVAVAQLEDLYPLSPLQEGILFHSVFDRGDHGVYLNQLRADIEGLDATRFKAAWQAAVACHPVLRTGFVTQDNKPLQWVAKSVELPFVEHDWRTREDRERDLEALARVEHASGFDLAKPPLMRFALVRLADDRYHFIWTIHHLLLDGWSTSQLAGEVLRRYAGDLSPAQEASFRDRGEYRRFIEWLQHRDMEASEAYWRERLKGIGEPTRLGAILPAHRENSDHEEYGEHITELPLSLSERLIQFARRERVTLNTLIQGVWAILLNRYTGKQTVLFGATVAGRPATLPGAEHLLGLFINTLPIAATLQPESEIGAWLRDLQAQNLASREHEHTPLYEIQRWLGQGGQGLFDSILVFENYPMDEALRESTPGGPVFSNIRNRESSNYPMMVSVMQSTVLSLGYSYDYRYFSRTAVESIATQLNRLLDRIAATPANSLQRLGDIDILSEAERAQLKAWGINEQRYENAEPVHRLIERQVEVRPEAVALIFGDVELSYGELNRRANRLAHRLM</sequence>
<dbReference type="InterPro" id="IPR042099">
    <property type="entry name" value="ANL_N_sf"/>
</dbReference>
<evidence type="ECO:0000256" key="2">
    <source>
        <dbReference type="ARBA" id="ARBA00006432"/>
    </source>
</evidence>
<dbReference type="Proteomes" id="UP000182649">
    <property type="component" value="Unassembled WGS sequence"/>
</dbReference>
<dbReference type="Gene3D" id="3.30.300.30">
    <property type="match status" value="1"/>
</dbReference>
<dbReference type="FunFam" id="1.10.1200.10:FF:000005">
    <property type="entry name" value="Nonribosomal peptide synthetase 1"/>
    <property type="match status" value="1"/>
</dbReference>
<dbReference type="GO" id="GO:0031177">
    <property type="term" value="F:phosphopantetheine binding"/>
    <property type="evidence" value="ECO:0007669"/>
    <property type="project" value="InterPro"/>
</dbReference>
<dbReference type="CDD" id="cd19543">
    <property type="entry name" value="DCL_NRPS"/>
    <property type="match status" value="1"/>
</dbReference>
<dbReference type="Pfam" id="PF00501">
    <property type="entry name" value="AMP-binding"/>
    <property type="match status" value="1"/>
</dbReference>
<comment type="cofactor">
    <cofactor evidence="1">
        <name>pantetheine 4'-phosphate</name>
        <dbReference type="ChEBI" id="CHEBI:47942"/>
    </cofactor>
</comment>
<dbReference type="GO" id="GO:0044550">
    <property type="term" value="P:secondary metabolite biosynthetic process"/>
    <property type="evidence" value="ECO:0007669"/>
    <property type="project" value="UniProtKB-ARBA"/>
</dbReference>
<reference evidence="7" key="1">
    <citation type="submission" date="2016-10" db="EMBL/GenBank/DDBJ databases">
        <authorList>
            <person name="Varghese N."/>
            <person name="Submissions S."/>
        </authorList>
    </citation>
    <scope>NUCLEOTIDE SEQUENCE [LARGE SCALE GENOMIC DNA]</scope>
    <source>
        <strain evidence="7">Nl14</strain>
    </source>
</reference>
<dbReference type="Pfam" id="PF00550">
    <property type="entry name" value="PP-binding"/>
    <property type="match status" value="1"/>
</dbReference>
<organism evidence="6 7">
    <name type="scientific">Nitrosospira multiformis</name>
    <dbReference type="NCBI Taxonomy" id="1231"/>
    <lineage>
        <taxon>Bacteria</taxon>
        <taxon>Pseudomonadati</taxon>
        <taxon>Pseudomonadota</taxon>
        <taxon>Betaproteobacteria</taxon>
        <taxon>Nitrosomonadales</taxon>
        <taxon>Nitrosomonadaceae</taxon>
        <taxon>Nitrosospira</taxon>
    </lineage>
</organism>
<dbReference type="InterPro" id="IPR036736">
    <property type="entry name" value="ACP-like_sf"/>
</dbReference>
<proteinExistence type="inferred from homology"/>
<dbReference type="SUPFAM" id="SSF52777">
    <property type="entry name" value="CoA-dependent acyltransferases"/>
    <property type="match status" value="4"/>
</dbReference>
<protein>
    <submittedName>
        <fullName evidence="6">Non-ribosomal peptide synthase domain TIGR01720/amino acid adenylation domain-containing protein</fullName>
    </submittedName>
</protein>
<comment type="similarity">
    <text evidence="2">Belongs to the ATP-dependent AMP-binding enzyme family.</text>
</comment>
<dbReference type="GO" id="GO:0003824">
    <property type="term" value="F:catalytic activity"/>
    <property type="evidence" value="ECO:0007669"/>
    <property type="project" value="InterPro"/>
</dbReference>
<dbReference type="RefSeq" id="WP_143104416.1">
    <property type="nucleotide sequence ID" value="NZ_FPBZ01000042.1"/>
</dbReference>
<accession>A0A1I7J1T6</accession>
<dbReference type="PROSITE" id="PS00012">
    <property type="entry name" value="PHOSPHOPANTETHEINE"/>
    <property type="match status" value="1"/>
</dbReference>
<dbReference type="InterPro" id="IPR020845">
    <property type="entry name" value="AMP-binding_CS"/>
</dbReference>
<dbReference type="SUPFAM" id="SSF56801">
    <property type="entry name" value="Acetyl-CoA synthetase-like"/>
    <property type="match status" value="2"/>
</dbReference>
<keyword evidence="3" id="KW-0596">Phosphopantetheine</keyword>
<dbReference type="SMART" id="SM00823">
    <property type="entry name" value="PKS_PP"/>
    <property type="match status" value="1"/>
</dbReference>
<dbReference type="Gene3D" id="1.10.1200.10">
    <property type="entry name" value="ACP-like"/>
    <property type="match status" value="1"/>
</dbReference>
<feature type="non-terminal residue" evidence="6">
    <location>
        <position position="1"/>
    </location>
</feature>
<feature type="non-terminal residue" evidence="6">
    <location>
        <position position="1448"/>
    </location>
</feature>
<dbReference type="Gene3D" id="3.30.559.30">
    <property type="entry name" value="Nonribosomal peptide synthetase, condensation domain"/>
    <property type="match status" value="2"/>
</dbReference>
<dbReference type="InterPro" id="IPR020806">
    <property type="entry name" value="PKS_PP-bd"/>
</dbReference>
<dbReference type="PANTHER" id="PTHR45398">
    <property type="match status" value="1"/>
</dbReference>
<dbReference type="InterPro" id="IPR023213">
    <property type="entry name" value="CAT-like_dom_sf"/>
</dbReference>
<gene>
    <name evidence="6" type="ORF">SAMN05216417_1421</name>
</gene>
<dbReference type="InterPro" id="IPR025110">
    <property type="entry name" value="AMP-bd_C"/>
</dbReference>
<dbReference type="OrthoDB" id="8612214at2"/>
<feature type="domain" description="Carrier" evidence="5">
    <location>
        <begin position="387"/>
        <end position="461"/>
    </location>
</feature>
<dbReference type="Pfam" id="PF00668">
    <property type="entry name" value="Condensation"/>
    <property type="match status" value="2"/>
</dbReference>
<dbReference type="PROSITE" id="PS00455">
    <property type="entry name" value="AMP_BINDING"/>
    <property type="match status" value="1"/>
</dbReference>
<dbReference type="EMBL" id="FPBZ01000042">
    <property type="protein sequence ID" value="SFU79179.1"/>
    <property type="molecule type" value="Genomic_DNA"/>
</dbReference>
<dbReference type="InterPro" id="IPR006162">
    <property type="entry name" value="Ppantetheine_attach_site"/>
</dbReference>
<keyword evidence="4" id="KW-0597">Phosphoprotein</keyword>
<dbReference type="CDD" id="cd19534">
    <property type="entry name" value="E_NRPS"/>
    <property type="match status" value="1"/>
</dbReference>
<dbReference type="Pfam" id="PF13193">
    <property type="entry name" value="AMP-binding_C"/>
    <property type="match status" value="1"/>
</dbReference>
<dbReference type="InterPro" id="IPR009081">
    <property type="entry name" value="PP-bd_ACP"/>
</dbReference>
<evidence type="ECO:0000313" key="6">
    <source>
        <dbReference type="EMBL" id="SFU79179.1"/>
    </source>
</evidence>
<evidence type="ECO:0000313" key="7">
    <source>
        <dbReference type="Proteomes" id="UP000182649"/>
    </source>
</evidence>
<name>A0A1I7J1T6_9PROT</name>
<dbReference type="PANTHER" id="PTHR45398:SF1">
    <property type="entry name" value="ENZYME, PUTATIVE (JCVI)-RELATED"/>
    <property type="match status" value="1"/>
</dbReference>